<dbReference type="Proteomes" id="UP000234323">
    <property type="component" value="Unassembled WGS sequence"/>
</dbReference>
<proteinExistence type="predicted"/>
<protein>
    <recommendedName>
        <fullName evidence="4">Hsp70 family protein</fullName>
    </recommendedName>
</protein>
<comment type="caution">
    <text evidence="2">The sequence shown here is derived from an EMBL/GenBank/DDBJ whole genome shotgun (WGS) entry which is preliminary data.</text>
</comment>
<organism evidence="2 3">
    <name type="scientific">Rhizophagus irregularis</name>
    <dbReference type="NCBI Taxonomy" id="588596"/>
    <lineage>
        <taxon>Eukaryota</taxon>
        <taxon>Fungi</taxon>
        <taxon>Fungi incertae sedis</taxon>
        <taxon>Mucoromycota</taxon>
        <taxon>Glomeromycotina</taxon>
        <taxon>Glomeromycetes</taxon>
        <taxon>Glomerales</taxon>
        <taxon>Glomeraceae</taxon>
        <taxon>Rhizophagus</taxon>
    </lineage>
</organism>
<accession>A0A2I1HA82</accession>
<feature type="region of interest" description="Disordered" evidence="1">
    <location>
        <begin position="77"/>
        <end position="105"/>
    </location>
</feature>
<feature type="non-terminal residue" evidence="2">
    <location>
        <position position="307"/>
    </location>
</feature>
<evidence type="ECO:0000313" key="3">
    <source>
        <dbReference type="Proteomes" id="UP000234323"/>
    </source>
</evidence>
<keyword evidence="3" id="KW-1185">Reference proteome</keyword>
<sequence length="307" mass="35488">MSSEVIGRLITDFNNLNEKCIHLQKSEELQQLRQLEIISQNLHNNLGILGSDKNDNTDGEQKNDIKITEEKNKFSTIKNDEQKNHNNLEILGSDKTKKNDNTDGENKKDINFFEILANQFNEQKNRNMDKPPSEYLLNFFNIKKDTEKSGLYSNIQVVVGLDFGSISTAFFIYPTEEPKSLIFTNRYLRMRDTKLGYNCDYSKLTDCGSTNIFLNLEIVESFKLYLGGLPDNLKSKLPIEFKRAIADYLKNIGKDIKRDITNYMAEADYFENVLLVFTVPAEYSEKDKDIMRECIYNAKLIKSKSSE</sequence>
<reference evidence="2 3" key="1">
    <citation type="submission" date="2015-10" db="EMBL/GenBank/DDBJ databases">
        <title>Genome analyses suggest a sexual origin of heterokaryosis in a supposedly ancient asexual fungus.</title>
        <authorList>
            <person name="Ropars J."/>
            <person name="Sedzielewska K."/>
            <person name="Noel J."/>
            <person name="Charron P."/>
            <person name="Farinelli L."/>
            <person name="Marton T."/>
            <person name="Kruger M."/>
            <person name="Pelin A."/>
            <person name="Brachmann A."/>
            <person name="Corradi N."/>
        </authorList>
    </citation>
    <scope>NUCLEOTIDE SEQUENCE [LARGE SCALE GENOMIC DNA]</scope>
    <source>
        <strain evidence="2 3">A4</strain>
    </source>
</reference>
<evidence type="ECO:0008006" key="4">
    <source>
        <dbReference type="Google" id="ProtNLM"/>
    </source>
</evidence>
<evidence type="ECO:0000313" key="2">
    <source>
        <dbReference type="EMBL" id="PKY55786.1"/>
    </source>
</evidence>
<dbReference type="AlphaFoldDB" id="A0A2I1HA82"/>
<dbReference type="EMBL" id="LLXI01001962">
    <property type="protein sequence ID" value="PKY55786.1"/>
    <property type="molecule type" value="Genomic_DNA"/>
</dbReference>
<evidence type="ECO:0000256" key="1">
    <source>
        <dbReference type="SAM" id="MobiDB-lite"/>
    </source>
</evidence>
<name>A0A2I1HA82_9GLOM</name>
<gene>
    <name evidence="2" type="ORF">RhiirA4_475495</name>
</gene>